<accession>A0A346P9U2</accession>
<gene>
    <name evidence="2" type="ORF">AArc1_5086</name>
</gene>
<name>A0A346P9U2_9EURY</name>
<dbReference type="KEGG" id="nan:AArc1_5086"/>
<keyword evidence="1" id="KW-1133">Transmembrane helix</keyword>
<keyword evidence="1" id="KW-0472">Membrane</keyword>
<feature type="transmembrane region" description="Helical" evidence="1">
    <location>
        <begin position="20"/>
        <end position="47"/>
    </location>
</feature>
<evidence type="ECO:0000313" key="3">
    <source>
        <dbReference type="Proteomes" id="UP000258707"/>
    </source>
</evidence>
<keyword evidence="1" id="KW-0812">Transmembrane</keyword>
<reference evidence="2 3" key="1">
    <citation type="submission" date="2017-10" db="EMBL/GenBank/DDBJ databases">
        <title>Phenotypic and genomic properties of facultatively anaerobic sulfur-reducing natronoarchaea from hypersaline soda lakes.</title>
        <authorList>
            <person name="Sorokin D.Y."/>
            <person name="Kublanov I.V."/>
            <person name="Roman P."/>
            <person name="Sinninghe Damste J.S."/>
            <person name="Golyshin P.N."/>
            <person name="Rojo D."/>
            <person name="Ciordia S."/>
            <person name="Mena Md.C."/>
            <person name="Ferrer M."/>
            <person name="Messina E."/>
            <person name="Smedile F."/>
            <person name="La Spada G."/>
            <person name="La Cono V."/>
            <person name="Yakimov M.M."/>
        </authorList>
    </citation>
    <scope>NUCLEOTIDE SEQUENCE [LARGE SCALE GENOMIC DNA]</scope>
    <source>
        <strain evidence="2 3">AArc1</strain>
        <plasmid evidence="3">paarc1-02</plasmid>
    </source>
</reference>
<organism evidence="2 3">
    <name type="scientific">Natrarchaeobaculum sulfurireducens</name>
    <dbReference type="NCBI Taxonomy" id="2044521"/>
    <lineage>
        <taxon>Archaea</taxon>
        <taxon>Methanobacteriati</taxon>
        <taxon>Methanobacteriota</taxon>
        <taxon>Stenosarchaea group</taxon>
        <taxon>Halobacteria</taxon>
        <taxon>Halobacteriales</taxon>
        <taxon>Natrialbaceae</taxon>
        <taxon>Natrarchaeobaculum</taxon>
    </lineage>
</organism>
<geneLocation type="plasmid" evidence="3">
    <name>paarc1-02</name>
</geneLocation>
<dbReference type="AlphaFoldDB" id="A0A346P9U2"/>
<keyword evidence="2" id="KW-0614">Plasmid</keyword>
<evidence type="ECO:0000256" key="1">
    <source>
        <dbReference type="SAM" id="Phobius"/>
    </source>
</evidence>
<dbReference type="EMBL" id="CP024046">
    <property type="protein sequence ID" value="AXR76287.1"/>
    <property type="molecule type" value="Genomic_DNA"/>
</dbReference>
<dbReference type="Proteomes" id="UP000258707">
    <property type="component" value="Plasmid pAArc1-02"/>
</dbReference>
<protein>
    <submittedName>
        <fullName evidence="2">Uncharacterized protein</fullName>
    </submittedName>
</protein>
<evidence type="ECO:0000313" key="2">
    <source>
        <dbReference type="EMBL" id="AXR76287.1"/>
    </source>
</evidence>
<sequence length="60" mass="6548">MSIIVNPRSVSMFPIANVAIPVTLILLLLLVGGLITGGLLLGLVYLFRRFTRRPEEPTGQ</sequence>
<proteinExistence type="predicted"/>